<reference evidence="1 2" key="1">
    <citation type="submission" date="2020-04" db="EMBL/GenBank/DDBJ databases">
        <title>Bacillus sp. UniB3 isolated from commercial digestive syrup.</title>
        <authorList>
            <person name="Thorat V."/>
            <person name="Kirdat K."/>
            <person name="Tiwarekar B."/>
            <person name="Yadav A."/>
        </authorList>
    </citation>
    <scope>NUCLEOTIDE SEQUENCE [LARGE SCALE GENOMIC DNA]</scope>
    <source>
        <strain evidence="1 2">UniB3</strain>
    </source>
</reference>
<dbReference type="InterPro" id="IPR019668">
    <property type="entry name" value="Uncharacterised_YtzC"/>
</dbReference>
<name>A0A7Y0KBX3_9BACI</name>
<dbReference type="Pfam" id="PF10732">
    <property type="entry name" value="DUF2524"/>
    <property type="match status" value="1"/>
</dbReference>
<evidence type="ECO:0000313" key="1">
    <source>
        <dbReference type="EMBL" id="NMO78870.1"/>
    </source>
</evidence>
<accession>A0A7Y0KBX3</accession>
<organism evidence="1 2">
    <name type="scientific">Niallia alba</name>
    <dbReference type="NCBI Taxonomy" id="2729105"/>
    <lineage>
        <taxon>Bacteria</taxon>
        <taxon>Bacillati</taxon>
        <taxon>Bacillota</taxon>
        <taxon>Bacilli</taxon>
        <taxon>Bacillales</taxon>
        <taxon>Bacillaceae</taxon>
        <taxon>Niallia</taxon>
    </lineage>
</organism>
<keyword evidence="2" id="KW-1185">Reference proteome</keyword>
<comment type="caution">
    <text evidence="1">The sequence shown here is derived from an EMBL/GenBank/DDBJ whole genome shotgun (WGS) entry which is preliminary data.</text>
</comment>
<dbReference type="EMBL" id="JABBPK010000001">
    <property type="protein sequence ID" value="NMO78870.1"/>
    <property type="molecule type" value="Genomic_DNA"/>
</dbReference>
<dbReference type="AlphaFoldDB" id="A0A7Y0KBX3"/>
<dbReference type="RefSeq" id="WP_016202860.1">
    <property type="nucleotide sequence ID" value="NZ_JABBPK010000001.1"/>
</dbReference>
<proteinExistence type="predicted"/>
<sequence>MATRDSMSELLQRCNEVINYAEQQYEAGRRQEHYNETEYTDAQMQLETIYNELHTMDQSANQQQREELHRMRLLVEQMQNQMTLRLH</sequence>
<protein>
    <submittedName>
        <fullName evidence="1">YtzC family protein</fullName>
    </submittedName>
</protein>
<dbReference type="Proteomes" id="UP000588491">
    <property type="component" value="Unassembled WGS sequence"/>
</dbReference>
<evidence type="ECO:0000313" key="2">
    <source>
        <dbReference type="Proteomes" id="UP000588491"/>
    </source>
</evidence>
<gene>
    <name evidence="1" type="ORF">HHU08_17960</name>
</gene>